<dbReference type="GO" id="GO:0003677">
    <property type="term" value="F:DNA binding"/>
    <property type="evidence" value="ECO:0007669"/>
    <property type="project" value="InterPro"/>
</dbReference>
<dbReference type="InterPro" id="IPR002182">
    <property type="entry name" value="NB-ARC"/>
</dbReference>
<dbReference type="InterPro" id="IPR036388">
    <property type="entry name" value="WH-like_DNA-bd_sf"/>
</dbReference>
<dbReference type="Gene3D" id="3.40.50.300">
    <property type="entry name" value="P-loop containing nucleotide triphosphate hydrolases"/>
    <property type="match status" value="1"/>
</dbReference>
<dbReference type="eggNOG" id="COG3903">
    <property type="taxonomic scope" value="Bacteria"/>
</dbReference>
<dbReference type="SMART" id="SM00421">
    <property type="entry name" value="HTH_LUXR"/>
    <property type="match status" value="1"/>
</dbReference>
<dbReference type="Pfam" id="PF00196">
    <property type="entry name" value="GerE"/>
    <property type="match status" value="1"/>
</dbReference>
<sequence>MWSATGPGEIGLAIMARRVTGNLPAEVTSFVGRRDELATARRLLPTTRVLTLLGPGGVGKTRLSRQVGAAMARAFPDGVWLVELADVHDPDLVTLAVAEALNLRDDTTAPLRRLTEFLAGKRLLLILDNCEHLIAACAELVAHLVAATTEVRVLATSREVLGVPGEQVMPIPPLSIADENSDALRLLVERATAANPDFASTRADRDTLAAICRRLDGIPLALELAALRLRVFTPEQILDRLDDTMELLSAGPRTAPQRQQTIEGAIRWSYELCTPTEQQLWQQLSVFTGGFDIEAAEAICVLAPAPQGLLDALAGLVDKSVLWLRYDAAAPRYSMLEPIRQFGHDRLVSGGEERRVRARHRDHYRDLALRGQSAYWCADDLDWFLELDREHANLRSSLQFSLTDAPQLALETATVLRPFWEHYRFLSEGFRWLTDALARNPDPTWERARALSSAASLAALLSDRESAAALTAECVTLATDLGAADILAEAELDAALIAFNDADTAEALRRSEQAARMARERNHHATEMDSLAFGFVCATLLEDPRSSAIAQEFHTLARRHGPHLLGGLALWTLGIDSWRLGDQEAADDHLGRAVEEFARFDRCVWLASAFDGMAWSAAARDDMERAARLMGAAETLQRSTVRLAHVITSAVGEKVGEQVRSALGDNGFRTAYEAGAAMTLTAAIDFALRRAPAAEAPSVPSRTAPSPLTRRETDVARLVAAGHSNKRIAADLVISVRTAETHVEHILTKLGFTSRTQIAAWVHDQRL</sequence>
<gene>
    <name evidence="2" type="ORF">NONO_c58870</name>
</gene>
<dbReference type="SUPFAM" id="SSF52540">
    <property type="entry name" value="P-loop containing nucleoside triphosphate hydrolases"/>
    <property type="match status" value="1"/>
</dbReference>
<dbReference type="Gene3D" id="1.25.40.10">
    <property type="entry name" value="Tetratricopeptide repeat domain"/>
    <property type="match status" value="1"/>
</dbReference>
<dbReference type="PANTHER" id="PTHR47691:SF3">
    <property type="entry name" value="HTH-TYPE TRANSCRIPTIONAL REGULATOR RV0890C-RELATED"/>
    <property type="match status" value="1"/>
</dbReference>
<dbReference type="InterPro" id="IPR027417">
    <property type="entry name" value="P-loop_NTPase"/>
</dbReference>
<dbReference type="AlphaFoldDB" id="W5TND9"/>
<name>W5TND9_9NOCA</name>
<proteinExistence type="predicted"/>
<evidence type="ECO:0000259" key="1">
    <source>
        <dbReference type="PROSITE" id="PS50043"/>
    </source>
</evidence>
<accession>W5TND9</accession>
<dbReference type="SUPFAM" id="SSF46894">
    <property type="entry name" value="C-terminal effector domain of the bipartite response regulators"/>
    <property type="match status" value="1"/>
</dbReference>
<dbReference type="PROSITE" id="PS50043">
    <property type="entry name" value="HTH_LUXR_2"/>
    <property type="match status" value="1"/>
</dbReference>
<dbReference type="Pfam" id="PF00931">
    <property type="entry name" value="NB-ARC"/>
    <property type="match status" value="1"/>
</dbReference>
<dbReference type="GO" id="GO:0006355">
    <property type="term" value="P:regulation of DNA-templated transcription"/>
    <property type="evidence" value="ECO:0007669"/>
    <property type="project" value="InterPro"/>
</dbReference>
<dbReference type="eggNOG" id="COG2197">
    <property type="taxonomic scope" value="Bacteria"/>
</dbReference>
<evidence type="ECO:0000313" key="2">
    <source>
        <dbReference type="EMBL" id="AHH20664.1"/>
    </source>
</evidence>
<dbReference type="InterPro" id="IPR000792">
    <property type="entry name" value="Tscrpt_reg_LuxR_C"/>
</dbReference>
<dbReference type="InterPro" id="IPR011990">
    <property type="entry name" value="TPR-like_helical_dom_sf"/>
</dbReference>
<evidence type="ECO:0000313" key="3">
    <source>
        <dbReference type="Proteomes" id="UP000019150"/>
    </source>
</evidence>
<dbReference type="Gene3D" id="1.10.10.10">
    <property type="entry name" value="Winged helix-like DNA-binding domain superfamily/Winged helix DNA-binding domain"/>
    <property type="match status" value="1"/>
</dbReference>
<dbReference type="STRING" id="1415166.NONO_c58870"/>
<dbReference type="PATRIC" id="fig|1415166.3.peg.6066"/>
<dbReference type="GO" id="GO:0043531">
    <property type="term" value="F:ADP binding"/>
    <property type="evidence" value="ECO:0007669"/>
    <property type="project" value="InterPro"/>
</dbReference>
<protein>
    <submittedName>
        <fullName evidence="2">Putative transcriptional regulator, LuxR family</fullName>
    </submittedName>
</protein>
<dbReference type="PANTHER" id="PTHR47691">
    <property type="entry name" value="REGULATOR-RELATED"/>
    <property type="match status" value="1"/>
</dbReference>
<feature type="domain" description="HTH luxR-type" evidence="1">
    <location>
        <begin position="701"/>
        <end position="766"/>
    </location>
</feature>
<dbReference type="CDD" id="cd06170">
    <property type="entry name" value="LuxR_C_like"/>
    <property type="match status" value="1"/>
</dbReference>
<dbReference type="PRINTS" id="PR00038">
    <property type="entry name" value="HTHLUXR"/>
</dbReference>
<organism evidence="2 3">
    <name type="scientific">Nocardia nova SH22a</name>
    <dbReference type="NCBI Taxonomy" id="1415166"/>
    <lineage>
        <taxon>Bacteria</taxon>
        <taxon>Bacillati</taxon>
        <taxon>Actinomycetota</taxon>
        <taxon>Actinomycetes</taxon>
        <taxon>Mycobacteriales</taxon>
        <taxon>Nocardiaceae</taxon>
        <taxon>Nocardia</taxon>
    </lineage>
</organism>
<dbReference type="PRINTS" id="PR00364">
    <property type="entry name" value="DISEASERSIST"/>
</dbReference>
<dbReference type="EMBL" id="CP006850">
    <property type="protein sequence ID" value="AHH20664.1"/>
    <property type="molecule type" value="Genomic_DNA"/>
</dbReference>
<dbReference type="Proteomes" id="UP000019150">
    <property type="component" value="Chromosome"/>
</dbReference>
<dbReference type="KEGG" id="nno:NONO_c58870"/>
<dbReference type="HOGENOM" id="CLU_004665_5_3_11"/>
<dbReference type="InterPro" id="IPR016032">
    <property type="entry name" value="Sig_transdc_resp-reg_C-effctor"/>
</dbReference>
<keyword evidence="3" id="KW-1185">Reference proteome</keyword>
<reference evidence="2 3" key="1">
    <citation type="journal article" date="2014" name="Appl. Environ. Microbiol.">
        <title>Insights into the Microbial Degradation of Rubber and Gutta-Percha by Analysis of the Complete Genome of Nocardia nova SH22a.</title>
        <authorList>
            <person name="Luo Q."/>
            <person name="Hiessl S."/>
            <person name="Poehlein A."/>
            <person name="Daniel R."/>
            <person name="Steinbuchel A."/>
        </authorList>
    </citation>
    <scope>NUCLEOTIDE SEQUENCE [LARGE SCALE GENOMIC DNA]</scope>
    <source>
        <strain evidence="2">SH22a</strain>
    </source>
</reference>